<evidence type="ECO:0000256" key="1">
    <source>
        <dbReference type="SAM" id="MobiDB-lite"/>
    </source>
</evidence>
<accession>A0A9Q1G3D5</accession>
<evidence type="ECO:0000313" key="2">
    <source>
        <dbReference type="EMBL" id="KAJ8374278.1"/>
    </source>
</evidence>
<gene>
    <name evidence="2" type="ORF">SKAU_G00048580</name>
</gene>
<organism evidence="2 3">
    <name type="scientific">Synaphobranchus kaupii</name>
    <name type="common">Kaup's arrowtooth eel</name>
    <dbReference type="NCBI Taxonomy" id="118154"/>
    <lineage>
        <taxon>Eukaryota</taxon>
        <taxon>Metazoa</taxon>
        <taxon>Chordata</taxon>
        <taxon>Craniata</taxon>
        <taxon>Vertebrata</taxon>
        <taxon>Euteleostomi</taxon>
        <taxon>Actinopterygii</taxon>
        <taxon>Neopterygii</taxon>
        <taxon>Teleostei</taxon>
        <taxon>Anguilliformes</taxon>
        <taxon>Synaphobranchidae</taxon>
        <taxon>Synaphobranchus</taxon>
    </lineage>
</organism>
<feature type="region of interest" description="Disordered" evidence="1">
    <location>
        <begin position="59"/>
        <end position="78"/>
    </location>
</feature>
<dbReference type="AlphaFoldDB" id="A0A9Q1G3D5"/>
<name>A0A9Q1G3D5_SYNKA</name>
<sequence length="78" mass="8812">MSRPGPIFAWQRKLHTAQQRRQSCVIWILTTEERYCAVPPRCRSTSEQRLVTCSSHQSSVTASQQQAHSSTHSLASSI</sequence>
<keyword evidence="3" id="KW-1185">Reference proteome</keyword>
<comment type="caution">
    <text evidence="2">The sequence shown here is derived from an EMBL/GenBank/DDBJ whole genome shotgun (WGS) entry which is preliminary data.</text>
</comment>
<reference evidence="2" key="1">
    <citation type="journal article" date="2023" name="Science">
        <title>Genome structures resolve the early diversification of teleost fishes.</title>
        <authorList>
            <person name="Parey E."/>
            <person name="Louis A."/>
            <person name="Montfort J."/>
            <person name="Bouchez O."/>
            <person name="Roques C."/>
            <person name="Iampietro C."/>
            <person name="Lluch J."/>
            <person name="Castinel A."/>
            <person name="Donnadieu C."/>
            <person name="Desvignes T."/>
            <person name="Floi Bucao C."/>
            <person name="Jouanno E."/>
            <person name="Wen M."/>
            <person name="Mejri S."/>
            <person name="Dirks R."/>
            <person name="Jansen H."/>
            <person name="Henkel C."/>
            <person name="Chen W.J."/>
            <person name="Zahm M."/>
            <person name="Cabau C."/>
            <person name="Klopp C."/>
            <person name="Thompson A.W."/>
            <person name="Robinson-Rechavi M."/>
            <person name="Braasch I."/>
            <person name="Lecointre G."/>
            <person name="Bobe J."/>
            <person name="Postlethwait J.H."/>
            <person name="Berthelot C."/>
            <person name="Roest Crollius H."/>
            <person name="Guiguen Y."/>
        </authorList>
    </citation>
    <scope>NUCLEOTIDE SEQUENCE</scope>
    <source>
        <strain evidence="2">WJC10195</strain>
    </source>
</reference>
<dbReference type="EMBL" id="JAINUF010000002">
    <property type="protein sequence ID" value="KAJ8374278.1"/>
    <property type="molecule type" value="Genomic_DNA"/>
</dbReference>
<dbReference type="Proteomes" id="UP001152622">
    <property type="component" value="Chromosome 2"/>
</dbReference>
<evidence type="ECO:0000313" key="3">
    <source>
        <dbReference type="Proteomes" id="UP001152622"/>
    </source>
</evidence>
<protein>
    <submittedName>
        <fullName evidence="2">Uncharacterized protein</fullName>
    </submittedName>
</protein>
<proteinExistence type="predicted"/>